<evidence type="ECO:0000256" key="4">
    <source>
        <dbReference type="ARBA" id="ARBA00022692"/>
    </source>
</evidence>
<name>A0A9D1A6K0_9FIRM</name>
<dbReference type="Proteomes" id="UP000824258">
    <property type="component" value="Unassembled WGS sequence"/>
</dbReference>
<evidence type="ECO:0000256" key="9">
    <source>
        <dbReference type="ARBA" id="ARBA00023588"/>
    </source>
</evidence>
<accession>A0A9D1A6K0</accession>
<dbReference type="GO" id="GO:0016746">
    <property type="term" value="F:acyltransferase activity"/>
    <property type="evidence" value="ECO:0007669"/>
    <property type="project" value="UniProtKB-KW"/>
</dbReference>
<reference evidence="14" key="2">
    <citation type="journal article" date="2021" name="PeerJ">
        <title>Extensive microbial diversity within the chicken gut microbiome revealed by metagenomics and culture.</title>
        <authorList>
            <person name="Gilroy R."/>
            <person name="Ravi A."/>
            <person name="Getino M."/>
            <person name="Pursley I."/>
            <person name="Horton D.L."/>
            <person name="Alikhan N.F."/>
            <person name="Baker D."/>
            <person name="Gharbi K."/>
            <person name="Hall N."/>
            <person name="Watson M."/>
            <person name="Adriaenssens E.M."/>
            <person name="Foster-Nyarko E."/>
            <person name="Jarju S."/>
            <person name="Secka A."/>
            <person name="Antonio M."/>
            <person name="Oren A."/>
            <person name="Chaudhuri R.R."/>
            <person name="La Ragione R."/>
            <person name="Hildebrand F."/>
            <person name="Pallen M.J."/>
        </authorList>
    </citation>
    <scope>NUCLEOTIDE SEQUENCE</scope>
    <source>
        <strain evidence="14">ChiHjej9B8-7071</strain>
    </source>
</reference>
<evidence type="ECO:0000256" key="3">
    <source>
        <dbReference type="ARBA" id="ARBA00022679"/>
    </source>
</evidence>
<keyword evidence="4 13" id="KW-0812">Transmembrane</keyword>
<sequence>MGFGLSVLYTAVLGVVSHYVGQALPRRWFDPTRFPYRSFAWEKEGNIYRSVGVHKWKELVPDMSKVMPDMIPKRVGLRETSEEAMVLVQETCVAEAVHAALMVLSVGNYLLCPNLMGLLLALFNAIFLNLPYWIIQRYNRPKLLRVAERLKLKEEQRLADSDSHL</sequence>
<evidence type="ECO:0000256" key="11">
    <source>
        <dbReference type="ARBA" id="ARBA00023667"/>
    </source>
</evidence>
<comment type="caution">
    <text evidence="14">The sequence shown here is derived from an EMBL/GenBank/DDBJ whole genome shotgun (WGS) entry which is preliminary data.</text>
</comment>
<evidence type="ECO:0000256" key="13">
    <source>
        <dbReference type="SAM" id="Phobius"/>
    </source>
</evidence>
<keyword evidence="3" id="KW-0808">Transferase</keyword>
<keyword evidence="8" id="KW-0012">Acyltransferase</keyword>
<keyword evidence="6 13" id="KW-1133">Transmembrane helix</keyword>
<organism evidence="14 15">
    <name type="scientific">Candidatus Avoscillospira stercoripullorum</name>
    <dbReference type="NCBI Taxonomy" id="2840709"/>
    <lineage>
        <taxon>Bacteria</taxon>
        <taxon>Bacillati</taxon>
        <taxon>Bacillota</taxon>
        <taxon>Clostridia</taxon>
        <taxon>Eubacteriales</taxon>
        <taxon>Oscillospiraceae</taxon>
        <taxon>Oscillospiraceae incertae sedis</taxon>
        <taxon>Candidatus Avoscillospira</taxon>
    </lineage>
</organism>
<keyword evidence="2" id="KW-1003">Cell membrane</keyword>
<evidence type="ECO:0000256" key="10">
    <source>
        <dbReference type="ARBA" id="ARBA00023603"/>
    </source>
</evidence>
<evidence type="ECO:0000256" key="12">
    <source>
        <dbReference type="ARBA" id="ARBA00025324"/>
    </source>
</evidence>
<evidence type="ECO:0000256" key="5">
    <source>
        <dbReference type="ARBA" id="ARBA00022729"/>
    </source>
</evidence>
<proteinExistence type="inferred from homology"/>
<protein>
    <recommendedName>
        <fullName evidence="11">Glycosyl-4,4'-diaponeurosporenoate acyltransferase</fullName>
    </recommendedName>
</protein>
<comment type="subcellular location">
    <subcellularLocation>
        <location evidence="1">Cell membrane</location>
        <topology evidence="1">Single-pass membrane protein</topology>
    </subcellularLocation>
</comment>
<evidence type="ECO:0000256" key="7">
    <source>
        <dbReference type="ARBA" id="ARBA00023136"/>
    </source>
</evidence>
<keyword evidence="7 13" id="KW-0472">Membrane</keyword>
<dbReference type="AlphaFoldDB" id="A0A9D1A6K0"/>
<reference evidence="14" key="1">
    <citation type="submission" date="2020-10" db="EMBL/GenBank/DDBJ databases">
        <authorList>
            <person name="Gilroy R."/>
        </authorList>
    </citation>
    <scope>NUCLEOTIDE SEQUENCE</scope>
    <source>
        <strain evidence="14">ChiHjej9B8-7071</strain>
    </source>
</reference>
<dbReference type="InterPro" id="IPR044021">
    <property type="entry name" value="CrtO"/>
</dbReference>
<keyword evidence="5" id="KW-0732">Signal</keyword>
<comment type="function">
    <text evidence="12">Catalyzes the acylation of glycosyl-4,4'-diaponeurosporenoate, i.e. the esterification of glucose at the C6'' position with the carboxyl group of the C(15) fatty acid 12-methyltetradecanoic acid, to yield staphyloxanthin. This is the last step in the biosynthesis of this orange pigment, present in most staphylococci strains.</text>
</comment>
<feature type="transmembrane region" description="Helical" evidence="13">
    <location>
        <begin position="115"/>
        <end position="135"/>
    </location>
</feature>
<comment type="pathway">
    <text evidence="9">Carotenoid biosynthesis; staphyloxanthin biosynthesis; staphyloxanthin from farnesyl diphosphate: step 5/5.</text>
</comment>
<comment type="similarity">
    <text evidence="10">Belongs to the acyltransferase CrtO family.</text>
</comment>
<evidence type="ECO:0000256" key="8">
    <source>
        <dbReference type="ARBA" id="ARBA00023315"/>
    </source>
</evidence>
<evidence type="ECO:0000256" key="1">
    <source>
        <dbReference type="ARBA" id="ARBA00004162"/>
    </source>
</evidence>
<gene>
    <name evidence="14" type="ORF">IAA70_00500</name>
</gene>
<evidence type="ECO:0000256" key="2">
    <source>
        <dbReference type="ARBA" id="ARBA00022475"/>
    </source>
</evidence>
<dbReference type="Pfam" id="PF18927">
    <property type="entry name" value="CrtO"/>
    <property type="match status" value="1"/>
</dbReference>
<evidence type="ECO:0000313" key="14">
    <source>
        <dbReference type="EMBL" id="HIR08863.1"/>
    </source>
</evidence>
<dbReference type="EMBL" id="DVGD01000012">
    <property type="protein sequence ID" value="HIR08863.1"/>
    <property type="molecule type" value="Genomic_DNA"/>
</dbReference>
<evidence type="ECO:0000256" key="6">
    <source>
        <dbReference type="ARBA" id="ARBA00022989"/>
    </source>
</evidence>
<evidence type="ECO:0000313" key="15">
    <source>
        <dbReference type="Proteomes" id="UP000824258"/>
    </source>
</evidence>
<dbReference type="GO" id="GO:0005886">
    <property type="term" value="C:plasma membrane"/>
    <property type="evidence" value="ECO:0007669"/>
    <property type="project" value="UniProtKB-SubCell"/>
</dbReference>